<organism evidence="1 2">
    <name type="scientific">Olea europaea subsp. europaea</name>
    <dbReference type="NCBI Taxonomy" id="158383"/>
    <lineage>
        <taxon>Eukaryota</taxon>
        <taxon>Viridiplantae</taxon>
        <taxon>Streptophyta</taxon>
        <taxon>Embryophyta</taxon>
        <taxon>Tracheophyta</taxon>
        <taxon>Spermatophyta</taxon>
        <taxon>Magnoliopsida</taxon>
        <taxon>eudicotyledons</taxon>
        <taxon>Gunneridae</taxon>
        <taxon>Pentapetalae</taxon>
        <taxon>asterids</taxon>
        <taxon>lamiids</taxon>
        <taxon>Lamiales</taxon>
        <taxon>Oleaceae</taxon>
        <taxon>Oleeae</taxon>
        <taxon>Olea</taxon>
    </lineage>
</organism>
<dbReference type="Proteomes" id="UP000594638">
    <property type="component" value="Unassembled WGS sequence"/>
</dbReference>
<dbReference type="AlphaFoldDB" id="A0A8S0SVT1"/>
<dbReference type="Gramene" id="OE9A021541T1">
    <property type="protein sequence ID" value="OE9A021541C1"/>
    <property type="gene ID" value="OE9A021541"/>
</dbReference>
<evidence type="ECO:0000313" key="1">
    <source>
        <dbReference type="EMBL" id="CAA2996710.1"/>
    </source>
</evidence>
<evidence type="ECO:0000313" key="2">
    <source>
        <dbReference type="Proteomes" id="UP000594638"/>
    </source>
</evidence>
<gene>
    <name evidence="1" type="ORF">OLEA9_A021541</name>
</gene>
<accession>A0A8S0SVT1</accession>
<protein>
    <submittedName>
        <fullName evidence="1">Uncharacterized protein</fullName>
    </submittedName>
</protein>
<proteinExistence type="predicted"/>
<dbReference type="EMBL" id="CACTIH010005532">
    <property type="protein sequence ID" value="CAA2996710.1"/>
    <property type="molecule type" value="Genomic_DNA"/>
</dbReference>
<sequence>MVVVIANVRTISRQNATMLRGANVDTVANYETGRITQEIVVPLKGSRATRQGDRPVSSIGLVLRETKRVNPHSTRSSQAPSYCLEQTTSDQLLFRGKSAWTASTEDRR</sequence>
<keyword evidence="2" id="KW-1185">Reference proteome</keyword>
<comment type="caution">
    <text evidence="1">The sequence shown here is derived from an EMBL/GenBank/DDBJ whole genome shotgun (WGS) entry which is preliminary data.</text>
</comment>
<reference evidence="1 2" key="1">
    <citation type="submission" date="2019-12" db="EMBL/GenBank/DDBJ databases">
        <authorList>
            <person name="Alioto T."/>
            <person name="Alioto T."/>
            <person name="Gomez Garrido J."/>
        </authorList>
    </citation>
    <scope>NUCLEOTIDE SEQUENCE [LARGE SCALE GENOMIC DNA]</scope>
</reference>
<name>A0A8S0SVT1_OLEEU</name>